<feature type="transmembrane region" description="Helical" evidence="1">
    <location>
        <begin position="12"/>
        <end position="32"/>
    </location>
</feature>
<feature type="transmembrane region" description="Helical" evidence="1">
    <location>
        <begin position="136"/>
        <end position="157"/>
    </location>
</feature>
<protein>
    <submittedName>
        <fullName evidence="2">Uncharacterized protein</fullName>
    </submittedName>
</protein>
<evidence type="ECO:0000256" key="1">
    <source>
        <dbReference type="SAM" id="Phobius"/>
    </source>
</evidence>
<dbReference type="RefSeq" id="WP_179604169.1">
    <property type="nucleotide sequence ID" value="NZ_BAABEH010000001.1"/>
</dbReference>
<feature type="transmembrane region" description="Helical" evidence="1">
    <location>
        <begin position="44"/>
        <end position="68"/>
    </location>
</feature>
<keyword evidence="1" id="KW-0472">Membrane</keyword>
<feature type="transmembrane region" description="Helical" evidence="1">
    <location>
        <begin position="74"/>
        <end position="95"/>
    </location>
</feature>
<sequence>MNTILIPLLQGAGPVALAVVSFALAFTWPTLIEPVGRLGSERGRLTGFAAVGVLLLLAATVVYVVPGVLLRDDFGAVVVAPIAATWVIVAAALGVRSLLQTGIARVVSVAFSIVTLFGAAAGVLTALSWHHPISSTILPTGAFVLIVGAIAGIVAWARPDSDDATAVAA</sequence>
<name>A0A853CRG3_9MICO</name>
<accession>A0A853CRG3</accession>
<organism evidence="2 3">
    <name type="scientific">Leifsonia shinshuensis</name>
    <dbReference type="NCBI Taxonomy" id="150026"/>
    <lineage>
        <taxon>Bacteria</taxon>
        <taxon>Bacillati</taxon>
        <taxon>Actinomycetota</taxon>
        <taxon>Actinomycetes</taxon>
        <taxon>Micrococcales</taxon>
        <taxon>Microbacteriaceae</taxon>
        <taxon>Leifsonia</taxon>
    </lineage>
</organism>
<reference evidence="2 3" key="1">
    <citation type="submission" date="2020-07" db="EMBL/GenBank/DDBJ databases">
        <title>Sequencing the genomes of 1000 actinobacteria strains.</title>
        <authorList>
            <person name="Klenk H.-P."/>
        </authorList>
    </citation>
    <scope>NUCLEOTIDE SEQUENCE [LARGE SCALE GENOMIC DNA]</scope>
    <source>
        <strain evidence="2 3">DSM 15165</strain>
    </source>
</reference>
<feature type="transmembrane region" description="Helical" evidence="1">
    <location>
        <begin position="107"/>
        <end position="130"/>
    </location>
</feature>
<keyword evidence="1" id="KW-0812">Transmembrane</keyword>
<keyword evidence="1" id="KW-1133">Transmembrane helix</keyword>
<gene>
    <name evidence="2" type="ORF">HNR13_000358</name>
</gene>
<proteinExistence type="predicted"/>
<dbReference type="AlphaFoldDB" id="A0A853CRG3"/>
<evidence type="ECO:0000313" key="2">
    <source>
        <dbReference type="EMBL" id="NYJ22071.1"/>
    </source>
</evidence>
<evidence type="ECO:0000313" key="3">
    <source>
        <dbReference type="Proteomes" id="UP000578352"/>
    </source>
</evidence>
<dbReference type="EMBL" id="JACCFL010000001">
    <property type="protein sequence ID" value="NYJ22071.1"/>
    <property type="molecule type" value="Genomic_DNA"/>
</dbReference>
<comment type="caution">
    <text evidence="2">The sequence shown here is derived from an EMBL/GenBank/DDBJ whole genome shotgun (WGS) entry which is preliminary data.</text>
</comment>
<dbReference type="Proteomes" id="UP000578352">
    <property type="component" value="Unassembled WGS sequence"/>
</dbReference>